<dbReference type="PROSITE" id="PS50280">
    <property type="entry name" value="SET"/>
    <property type="match status" value="1"/>
</dbReference>
<dbReference type="InParanoid" id="L2GXR1"/>
<evidence type="ECO:0000313" key="10">
    <source>
        <dbReference type="EMBL" id="ELA48456.1"/>
    </source>
</evidence>
<dbReference type="GO" id="GO:0032259">
    <property type="term" value="P:methylation"/>
    <property type="evidence" value="ECO:0007669"/>
    <property type="project" value="UniProtKB-KW"/>
</dbReference>
<dbReference type="HOGENOM" id="CLU_030443_0_0_1"/>
<dbReference type="InterPro" id="IPR001214">
    <property type="entry name" value="SET_dom"/>
</dbReference>
<keyword evidence="4" id="KW-0949">S-adenosyl-L-methionine</keyword>
<name>L2GXR1_VAVCU</name>
<reference evidence="11" key="1">
    <citation type="submission" date="2011-03" db="EMBL/GenBank/DDBJ databases">
        <title>The genome sequence of Vavraia culicis strain floridensis.</title>
        <authorList>
            <consortium name="The Broad Institute Genome Sequencing Platform"/>
            <person name="Cuomo C."/>
            <person name="Becnel J."/>
            <person name="Sanscrainte N."/>
            <person name="Young S.K."/>
            <person name="Zeng Q."/>
            <person name="Gargeya S."/>
            <person name="Fitzgerald M."/>
            <person name="Haas B."/>
            <person name="Abouelleil A."/>
            <person name="Alvarado L."/>
            <person name="Arachchi H.M."/>
            <person name="Berlin A."/>
            <person name="Chapman S.B."/>
            <person name="Gearin G."/>
            <person name="Goldberg J."/>
            <person name="Griggs A."/>
            <person name="Gujja S."/>
            <person name="Hansen M."/>
            <person name="Heiman D."/>
            <person name="Howarth C."/>
            <person name="Larimer J."/>
            <person name="Lui A."/>
            <person name="MacDonald P.J.P."/>
            <person name="McCowen C."/>
            <person name="Montmayeur A."/>
            <person name="Murphy C."/>
            <person name="Neiman D."/>
            <person name="Pearson M."/>
            <person name="Priest M."/>
            <person name="Roberts A."/>
            <person name="Saif S."/>
            <person name="Shea T."/>
            <person name="Sisk P."/>
            <person name="Stolte C."/>
            <person name="Sykes S."/>
            <person name="Wortman J."/>
            <person name="Nusbaum C."/>
            <person name="Birren B."/>
        </authorList>
    </citation>
    <scope>NUCLEOTIDE SEQUENCE [LARGE SCALE GENOMIC DNA]</scope>
    <source>
        <strain evidence="11">floridensis</strain>
    </source>
</reference>
<proteinExistence type="predicted"/>
<dbReference type="GO" id="GO:0005634">
    <property type="term" value="C:nucleus"/>
    <property type="evidence" value="ECO:0007669"/>
    <property type="project" value="UniProtKB-SubCell"/>
</dbReference>
<dbReference type="OrthoDB" id="308383at2759"/>
<evidence type="ECO:0000256" key="3">
    <source>
        <dbReference type="ARBA" id="ARBA00022679"/>
    </source>
</evidence>
<evidence type="ECO:0000256" key="2">
    <source>
        <dbReference type="ARBA" id="ARBA00022603"/>
    </source>
</evidence>
<evidence type="ECO:0000256" key="7">
    <source>
        <dbReference type="ARBA" id="ARBA00023242"/>
    </source>
</evidence>
<keyword evidence="2" id="KW-0489">Methyltransferase</keyword>
<evidence type="ECO:0000256" key="5">
    <source>
        <dbReference type="ARBA" id="ARBA00023015"/>
    </source>
</evidence>
<dbReference type="PROSITE" id="PS51215">
    <property type="entry name" value="AWS"/>
    <property type="match status" value="1"/>
</dbReference>
<evidence type="ECO:0000256" key="1">
    <source>
        <dbReference type="ARBA" id="ARBA00004123"/>
    </source>
</evidence>
<protein>
    <recommendedName>
        <fullName evidence="12">SET domain-containing protein</fullName>
    </recommendedName>
</protein>
<comment type="subcellular location">
    <subcellularLocation>
        <location evidence="1">Nucleus</location>
    </subcellularLocation>
</comment>
<dbReference type="OMA" id="CTKETID"/>
<dbReference type="InterPro" id="IPR006560">
    <property type="entry name" value="AWS_dom"/>
</dbReference>
<dbReference type="AlphaFoldDB" id="L2GXR1"/>
<dbReference type="GeneID" id="19877957"/>
<dbReference type="InterPro" id="IPR046341">
    <property type="entry name" value="SET_dom_sf"/>
</dbReference>
<feature type="domain" description="AWS" evidence="9">
    <location>
        <begin position="363"/>
        <end position="404"/>
    </location>
</feature>
<dbReference type="GO" id="GO:0003682">
    <property type="term" value="F:chromatin binding"/>
    <property type="evidence" value="ECO:0007669"/>
    <property type="project" value="TreeGrafter"/>
</dbReference>
<dbReference type="SMART" id="SM00317">
    <property type="entry name" value="SET"/>
    <property type="match status" value="1"/>
</dbReference>
<keyword evidence="5" id="KW-0805">Transcription regulation</keyword>
<feature type="domain" description="SET" evidence="8">
    <location>
        <begin position="406"/>
        <end position="526"/>
    </location>
</feature>
<dbReference type="SUPFAM" id="SSF82199">
    <property type="entry name" value="SET domain"/>
    <property type="match status" value="1"/>
</dbReference>
<keyword evidence="6" id="KW-0804">Transcription</keyword>
<keyword evidence="3" id="KW-0808">Transferase</keyword>
<dbReference type="VEuPathDB" id="MicrosporidiaDB:VCUG_00065"/>
<dbReference type="InterPro" id="IPR045318">
    <property type="entry name" value="EZH1/2-like"/>
</dbReference>
<keyword evidence="11" id="KW-1185">Reference proteome</keyword>
<dbReference type="PANTHER" id="PTHR45747:SF4">
    <property type="entry name" value="HISTONE-LYSINE N-METHYLTRANSFERASE E(Z)"/>
    <property type="match status" value="1"/>
</dbReference>
<evidence type="ECO:0008006" key="12">
    <source>
        <dbReference type="Google" id="ProtNLM"/>
    </source>
</evidence>
<sequence>MDTILKKTKEEYEKIIASILKKNEVFVKKGPVHLEEFENQKFMKVVIPQIEPQPSYRYFVGSRINISGADDPVLRFVPFINSEENYTTITNYDDTLLTEKPLTQSEAIKNLALKKVFSQFSDAALYRLKCNIVDGKISEIKDTREYITLQSVAAFLKTRVIKLLEKWERDFDRNARPLYTDNDSFNAYFCNVCLIFDCNVHGAFTKRMPKIENEEPPIKCSNRCYLCLSTEGAYKPDAPAFEAASSTSIHTPALSSKDLYIVQKIRKNFDFNCCELTKALNFFCDLKLSCKSVFLISKKHKVNLRKYTYKEKATAAPSNYLIKYFELHQPCDHPGSCQKNKNCTCHINKVFCEKSCFCAQCDLVLSSCGCRKCGKSCPCRKYSRECTDGCRCTHCTNNDIQNMKERPTYVAPSIIEGYGLFTTDELHRDDFVIEYVGEIITNEEAERRGLFYEKRKLSYLFDLSNQSDCTKETIDATKIANKARFINHSKNANLIAKTVQVAGCKRVGFYAKRAIKRNEELFFDYRYKDEQKKNYEIKEFMSGS</sequence>
<dbReference type="Gene3D" id="2.170.270.10">
    <property type="entry name" value="SET domain"/>
    <property type="match status" value="1"/>
</dbReference>
<evidence type="ECO:0000313" key="11">
    <source>
        <dbReference type="Proteomes" id="UP000011081"/>
    </source>
</evidence>
<evidence type="ECO:0000256" key="4">
    <source>
        <dbReference type="ARBA" id="ARBA00022691"/>
    </source>
</evidence>
<dbReference type="Proteomes" id="UP000011081">
    <property type="component" value="Unassembled WGS sequence"/>
</dbReference>
<accession>L2GXR1</accession>
<dbReference type="PANTHER" id="PTHR45747">
    <property type="entry name" value="HISTONE-LYSINE N-METHYLTRANSFERASE E(Z)"/>
    <property type="match status" value="1"/>
</dbReference>
<keyword evidence="7" id="KW-0539">Nucleus</keyword>
<dbReference type="EMBL" id="GL877404">
    <property type="protein sequence ID" value="ELA48456.1"/>
    <property type="molecule type" value="Genomic_DNA"/>
</dbReference>
<organism evidence="10 11">
    <name type="scientific">Vavraia culicis (isolate floridensis)</name>
    <name type="common">Microsporidian parasite</name>
    <dbReference type="NCBI Taxonomy" id="948595"/>
    <lineage>
        <taxon>Eukaryota</taxon>
        <taxon>Fungi</taxon>
        <taxon>Fungi incertae sedis</taxon>
        <taxon>Microsporidia</taxon>
        <taxon>Pleistophoridae</taxon>
        <taxon>Vavraia</taxon>
    </lineage>
</organism>
<dbReference type="Pfam" id="PF00856">
    <property type="entry name" value="SET"/>
    <property type="match status" value="1"/>
</dbReference>
<gene>
    <name evidence="10" type="ORF">VCUG_00065</name>
</gene>
<evidence type="ECO:0000256" key="6">
    <source>
        <dbReference type="ARBA" id="ARBA00023163"/>
    </source>
</evidence>
<dbReference type="GO" id="GO:0031507">
    <property type="term" value="P:heterochromatin formation"/>
    <property type="evidence" value="ECO:0007669"/>
    <property type="project" value="TreeGrafter"/>
</dbReference>
<evidence type="ECO:0000259" key="9">
    <source>
        <dbReference type="PROSITE" id="PS51215"/>
    </source>
</evidence>
<evidence type="ECO:0000259" key="8">
    <source>
        <dbReference type="PROSITE" id="PS50280"/>
    </source>
</evidence>
<dbReference type="STRING" id="948595.L2GXR1"/>
<dbReference type="GO" id="GO:0046976">
    <property type="term" value="F:histone H3K27 methyltransferase activity"/>
    <property type="evidence" value="ECO:0007669"/>
    <property type="project" value="TreeGrafter"/>
</dbReference>
<dbReference type="RefSeq" id="XP_008073086.1">
    <property type="nucleotide sequence ID" value="XM_008074895.1"/>
</dbReference>